<dbReference type="InterPro" id="IPR050090">
    <property type="entry name" value="Tyrosine_recombinase_XerCD"/>
</dbReference>
<gene>
    <name evidence="4" type="primary">xerD_1</name>
    <name evidence="4" type="ORF">XINFAN_00637</name>
</gene>
<dbReference type="PANTHER" id="PTHR30349:SF64">
    <property type="entry name" value="PROPHAGE INTEGRASE INTD-RELATED"/>
    <property type="match status" value="1"/>
</dbReference>
<dbReference type="InterPro" id="IPR013762">
    <property type="entry name" value="Integrase-like_cat_sf"/>
</dbReference>
<evidence type="ECO:0000256" key="2">
    <source>
        <dbReference type="ARBA" id="ARBA00023172"/>
    </source>
</evidence>
<evidence type="ECO:0000256" key="1">
    <source>
        <dbReference type="ARBA" id="ARBA00022908"/>
    </source>
</evidence>
<organism evidence="4 5">
    <name type="scientific">Pseudogemmobacter humi</name>
    <dbReference type="NCBI Taxonomy" id="2483812"/>
    <lineage>
        <taxon>Bacteria</taxon>
        <taxon>Pseudomonadati</taxon>
        <taxon>Pseudomonadota</taxon>
        <taxon>Alphaproteobacteria</taxon>
        <taxon>Rhodobacterales</taxon>
        <taxon>Paracoccaceae</taxon>
        <taxon>Pseudogemmobacter</taxon>
    </lineage>
</organism>
<dbReference type="SUPFAM" id="SSF56349">
    <property type="entry name" value="DNA breaking-rejoining enzymes"/>
    <property type="match status" value="1"/>
</dbReference>
<keyword evidence="1" id="KW-0229">DNA integration</keyword>
<dbReference type="EMBL" id="UXAW01000035">
    <property type="protein sequence ID" value="VDC21774.1"/>
    <property type="molecule type" value="Genomic_DNA"/>
</dbReference>
<dbReference type="AlphaFoldDB" id="A0A3P5X3I3"/>
<reference evidence="4 5" key="1">
    <citation type="submission" date="2018-11" db="EMBL/GenBank/DDBJ databases">
        <authorList>
            <person name="Criscuolo A."/>
        </authorList>
    </citation>
    <scope>NUCLEOTIDE SEQUENCE [LARGE SCALE GENOMIC DNA]</scope>
    <source>
        <strain evidence="4">ACIP111625</strain>
    </source>
</reference>
<accession>A0A3P5X3I3</accession>
<evidence type="ECO:0000259" key="3">
    <source>
        <dbReference type="PROSITE" id="PS51898"/>
    </source>
</evidence>
<dbReference type="InterPro" id="IPR002104">
    <property type="entry name" value="Integrase_catalytic"/>
</dbReference>
<name>A0A3P5X3I3_9RHOB</name>
<protein>
    <submittedName>
        <fullName evidence="4">Tyrosine recombinase XerD</fullName>
    </submittedName>
</protein>
<dbReference type="Pfam" id="PF00589">
    <property type="entry name" value="Phage_integrase"/>
    <property type="match status" value="1"/>
</dbReference>
<evidence type="ECO:0000313" key="4">
    <source>
        <dbReference type="EMBL" id="VDC21774.1"/>
    </source>
</evidence>
<dbReference type="GO" id="GO:0003677">
    <property type="term" value="F:DNA binding"/>
    <property type="evidence" value="ECO:0007669"/>
    <property type="project" value="InterPro"/>
</dbReference>
<keyword evidence="5" id="KW-1185">Reference proteome</keyword>
<dbReference type="Proteomes" id="UP000277498">
    <property type="component" value="Unassembled WGS sequence"/>
</dbReference>
<dbReference type="CDD" id="cd00796">
    <property type="entry name" value="INT_Rci_Hp1_C"/>
    <property type="match status" value="1"/>
</dbReference>
<dbReference type="GO" id="GO:0015074">
    <property type="term" value="P:DNA integration"/>
    <property type="evidence" value="ECO:0007669"/>
    <property type="project" value="UniProtKB-KW"/>
</dbReference>
<keyword evidence="2" id="KW-0233">DNA recombination</keyword>
<evidence type="ECO:0000313" key="5">
    <source>
        <dbReference type="Proteomes" id="UP000277498"/>
    </source>
</evidence>
<dbReference type="GO" id="GO:0006310">
    <property type="term" value="P:DNA recombination"/>
    <property type="evidence" value="ECO:0007669"/>
    <property type="project" value="UniProtKB-KW"/>
</dbReference>
<dbReference type="Gene3D" id="1.10.443.10">
    <property type="entry name" value="Intergrase catalytic core"/>
    <property type="match status" value="1"/>
</dbReference>
<proteinExistence type="predicted"/>
<dbReference type="PANTHER" id="PTHR30349">
    <property type="entry name" value="PHAGE INTEGRASE-RELATED"/>
    <property type="match status" value="1"/>
</dbReference>
<sequence>MTLTWAYVDLAERVLRLPDSKSGAKIAHLGQPAADLLRDAQRIDGNPWVIFGTLPGKRLSDLQPFWQRVRARAGVKDVRIHDLRHTFASTAAASGQGLPMIGKLLGHTQVQTTARYAHLAAEPVRMAADAVAQNLRQSLG</sequence>
<dbReference type="InterPro" id="IPR011010">
    <property type="entry name" value="DNA_brk_join_enz"/>
</dbReference>
<feature type="domain" description="Tyr recombinase" evidence="3">
    <location>
        <begin position="1"/>
        <end position="129"/>
    </location>
</feature>
<dbReference type="PROSITE" id="PS51898">
    <property type="entry name" value="TYR_RECOMBINASE"/>
    <property type="match status" value="1"/>
</dbReference>